<dbReference type="Ensembl" id="ENSAMXT00000035307.1">
    <property type="protein sequence ID" value="ENSAMXP00000046023.1"/>
    <property type="gene ID" value="ENSAMXG00000040517.1"/>
</dbReference>
<evidence type="ECO:0000256" key="1">
    <source>
        <dbReference type="ARBA" id="ARBA00004496"/>
    </source>
</evidence>
<keyword evidence="2" id="KW-0963">Cytoplasm</keyword>
<keyword evidence="3" id="KW-0808">Transferase</keyword>
<reference evidence="5" key="4">
    <citation type="submission" date="2025-09" db="UniProtKB">
        <authorList>
            <consortium name="Ensembl"/>
        </authorList>
    </citation>
    <scope>IDENTIFICATION</scope>
</reference>
<dbReference type="GO" id="GO:0045944">
    <property type="term" value="P:positive regulation of transcription by RNA polymerase II"/>
    <property type="evidence" value="ECO:0007669"/>
    <property type="project" value="TreeGrafter"/>
</dbReference>
<keyword evidence="4" id="KW-0012">Acyltransferase</keyword>
<evidence type="ECO:0000313" key="6">
    <source>
        <dbReference type="Proteomes" id="UP000018467"/>
    </source>
</evidence>
<evidence type="ECO:0000256" key="2">
    <source>
        <dbReference type="ARBA" id="ARBA00022490"/>
    </source>
</evidence>
<dbReference type="InterPro" id="IPR029058">
    <property type="entry name" value="AB_hydrolase_fold"/>
</dbReference>
<reference evidence="6" key="2">
    <citation type="journal article" date="2014" name="Nat. Commun.">
        <title>The cavefish genome reveals candidate genes for eye loss.</title>
        <authorList>
            <person name="McGaugh S.E."/>
            <person name="Gross J.B."/>
            <person name="Aken B."/>
            <person name="Blin M."/>
            <person name="Borowsky R."/>
            <person name="Chalopin D."/>
            <person name="Hinaux H."/>
            <person name="Jeffery W.R."/>
            <person name="Keene A."/>
            <person name="Ma L."/>
            <person name="Minx P."/>
            <person name="Murphy D."/>
            <person name="O'Quin K.E."/>
            <person name="Retaux S."/>
            <person name="Rohner N."/>
            <person name="Searle S.M."/>
            <person name="Stahl B.A."/>
            <person name="Tabin C."/>
            <person name="Volff J.N."/>
            <person name="Yoshizawa M."/>
            <person name="Warren W.C."/>
        </authorList>
    </citation>
    <scope>NUCLEOTIDE SEQUENCE [LARGE SCALE GENOMIC DNA]</scope>
    <source>
        <strain evidence="6">female</strain>
    </source>
</reference>
<dbReference type="Proteomes" id="UP000018467">
    <property type="component" value="Unassembled WGS sequence"/>
</dbReference>
<protein>
    <submittedName>
        <fullName evidence="5">Uncharacterized protein</fullName>
    </submittedName>
</protein>
<organism evidence="5 6">
    <name type="scientific">Astyanax mexicanus</name>
    <name type="common">Blind cave fish</name>
    <name type="synonym">Astyanax fasciatus mexicanus</name>
    <dbReference type="NCBI Taxonomy" id="7994"/>
    <lineage>
        <taxon>Eukaryota</taxon>
        <taxon>Metazoa</taxon>
        <taxon>Chordata</taxon>
        <taxon>Craniata</taxon>
        <taxon>Vertebrata</taxon>
        <taxon>Euteleostomi</taxon>
        <taxon>Actinopterygii</taxon>
        <taxon>Neopterygii</taxon>
        <taxon>Teleostei</taxon>
        <taxon>Ostariophysi</taxon>
        <taxon>Characiformes</taxon>
        <taxon>Characoidei</taxon>
        <taxon>Acestrorhamphidae</taxon>
        <taxon>Acestrorhamphinae</taxon>
        <taxon>Astyanax</taxon>
    </lineage>
</organism>
<dbReference type="GO" id="GO:0016746">
    <property type="term" value="F:acyltransferase activity"/>
    <property type="evidence" value="ECO:0007669"/>
    <property type="project" value="UniProtKB-KW"/>
</dbReference>
<dbReference type="SUPFAM" id="SSF53474">
    <property type="entry name" value="alpha/beta-Hydrolases"/>
    <property type="match status" value="1"/>
</dbReference>
<proteinExistence type="predicted"/>
<evidence type="ECO:0000256" key="3">
    <source>
        <dbReference type="ARBA" id="ARBA00022679"/>
    </source>
</evidence>
<reference evidence="5" key="3">
    <citation type="submission" date="2025-08" db="UniProtKB">
        <authorList>
            <consortium name="Ensembl"/>
        </authorList>
    </citation>
    <scope>IDENTIFICATION</scope>
</reference>
<dbReference type="Gene3D" id="3.40.50.1820">
    <property type="entry name" value="alpha/beta hydrolase"/>
    <property type="match status" value="1"/>
</dbReference>
<dbReference type="PANTHER" id="PTHR46197">
    <property type="entry name" value="PROTEIN ABHD14B-LIKE"/>
    <property type="match status" value="1"/>
</dbReference>
<dbReference type="Bgee" id="ENSAMXG00000040517">
    <property type="expression patterns" value="Expressed in intestine and 7 other cell types or tissues"/>
</dbReference>
<dbReference type="AlphaFoldDB" id="A0A3B1JUS6"/>
<accession>A0A3B1JUS6</accession>
<dbReference type="GO" id="GO:0016787">
    <property type="term" value="F:hydrolase activity"/>
    <property type="evidence" value="ECO:0007669"/>
    <property type="project" value="TreeGrafter"/>
</dbReference>
<name>A0A3B1JUS6_ASTMX</name>
<comment type="subcellular location">
    <subcellularLocation>
        <location evidence="1">Cytoplasm</location>
    </subcellularLocation>
</comment>
<evidence type="ECO:0000256" key="4">
    <source>
        <dbReference type="ARBA" id="ARBA00023315"/>
    </source>
</evidence>
<dbReference type="GO" id="GO:0005737">
    <property type="term" value="C:cytoplasm"/>
    <property type="evidence" value="ECO:0007669"/>
    <property type="project" value="UniProtKB-SubCell"/>
</dbReference>
<sequence>LYSCRDHTHQLKAYIPVAPICTNKFTAEQYRDVQVPTLIVYGDQDTQLGEVSLKNLSNLPNHRVTWHKSILEFLKTLL</sequence>
<keyword evidence="6" id="KW-1185">Reference proteome</keyword>
<reference evidence="6" key="1">
    <citation type="submission" date="2013-03" db="EMBL/GenBank/DDBJ databases">
        <authorList>
            <person name="Jeffery W."/>
            <person name="Warren W."/>
            <person name="Wilson R.K."/>
        </authorList>
    </citation>
    <scope>NUCLEOTIDE SEQUENCE</scope>
    <source>
        <strain evidence="6">female</strain>
    </source>
</reference>
<evidence type="ECO:0000313" key="5">
    <source>
        <dbReference type="Ensembl" id="ENSAMXP00000046023.1"/>
    </source>
</evidence>
<dbReference type="PANTHER" id="PTHR46197:SF2">
    <property type="entry name" value="PROTEIN-LYSINE DEACYLASE ABHD14B-RELATED"/>
    <property type="match status" value="1"/>
</dbReference>